<dbReference type="EC" id="2.3.2.27" evidence="5"/>
<dbReference type="InterPro" id="IPR019474">
    <property type="entry name" value="Ub_conjug_fac_E4_core"/>
</dbReference>
<evidence type="ECO:0000259" key="13">
    <source>
        <dbReference type="PROSITE" id="PS51698"/>
    </source>
</evidence>
<dbReference type="Gene3D" id="3.30.40.10">
    <property type="entry name" value="Zinc/RING finger domain, C3HC4 (zinc finger)"/>
    <property type="match status" value="1"/>
</dbReference>
<dbReference type="PROSITE" id="PS51698">
    <property type="entry name" value="U_BOX"/>
    <property type="match status" value="1"/>
</dbReference>
<evidence type="ECO:0000313" key="14">
    <source>
        <dbReference type="EMBL" id="JAV99066.1"/>
    </source>
</evidence>
<dbReference type="UniPathway" id="UPA00143"/>
<comment type="subcellular location">
    <subcellularLocation>
        <location evidence="2">Cytoplasm</location>
    </subcellularLocation>
</comment>
<dbReference type="Pfam" id="PF04564">
    <property type="entry name" value="U-box"/>
    <property type="match status" value="1"/>
</dbReference>
<dbReference type="InterPro" id="IPR013083">
    <property type="entry name" value="Znf_RING/FYVE/PHD"/>
</dbReference>
<reference evidence="14" key="1">
    <citation type="journal article" date="2017" name="Ticks Tick Borne Dis.">
        <title>Functional annotation and analysis of the Ornithodoros moubata midgut genes differentially expressed after blood feeding.</title>
        <authorList>
            <person name="Oleaga A."/>
            <person name="Obolo-Mvoulouga P."/>
            <person name="Manzano-Roman R."/>
            <person name="Perez-Sanchez R."/>
        </authorList>
    </citation>
    <scope>NUCLEOTIDE SEQUENCE</scope>
    <source>
        <strain evidence="14">Female</strain>
        <tissue evidence="14">Gut</tissue>
    </source>
</reference>
<evidence type="ECO:0000256" key="1">
    <source>
        <dbReference type="ARBA" id="ARBA00000900"/>
    </source>
</evidence>
<feature type="domain" description="U-box" evidence="13">
    <location>
        <begin position="974"/>
        <end position="1047"/>
    </location>
</feature>
<keyword evidence="8" id="KW-0833">Ubl conjugation pathway</keyword>
<accession>A0A1Z5KVF0</accession>
<comment type="similarity">
    <text evidence="4">Belongs to the ubiquitin conjugation factor E4 family.</text>
</comment>
<feature type="compositionally biased region" description="Polar residues" evidence="12">
    <location>
        <begin position="56"/>
        <end position="65"/>
    </location>
</feature>
<evidence type="ECO:0000256" key="10">
    <source>
        <dbReference type="ARBA" id="ARBA00037624"/>
    </source>
</evidence>
<comment type="function">
    <text evidence="10">Ubiquitin-protein ligase that probably functions as an E3 ligase in conjunction with specific E1 and E2 ligases. May also function as an E4 ligase mediating the assembly of polyubiquitin chains on substrates ubiquitinated by another E3 ubiquitin ligase. Mediates 'Lys-48'-linked polyubiquitination of substrates.</text>
</comment>
<dbReference type="SUPFAM" id="SSF48371">
    <property type="entry name" value="ARM repeat"/>
    <property type="match status" value="1"/>
</dbReference>
<keyword evidence="9" id="KW-0007">Acetylation</keyword>
<dbReference type="InterPro" id="IPR016024">
    <property type="entry name" value="ARM-type_fold"/>
</dbReference>
<dbReference type="SMART" id="SM00504">
    <property type="entry name" value="Ubox"/>
    <property type="match status" value="1"/>
</dbReference>
<evidence type="ECO:0000256" key="8">
    <source>
        <dbReference type="ARBA" id="ARBA00022786"/>
    </source>
</evidence>
<comment type="pathway">
    <text evidence="3">Protein modification; protein ubiquitination.</text>
</comment>
<dbReference type="GO" id="GO:0005634">
    <property type="term" value="C:nucleus"/>
    <property type="evidence" value="ECO:0007669"/>
    <property type="project" value="TreeGrafter"/>
</dbReference>
<dbReference type="PANTHER" id="PTHR13931:SF16">
    <property type="entry name" value="UBIQUITIN CONJUGATION FACTOR E4 A"/>
    <property type="match status" value="1"/>
</dbReference>
<keyword evidence="7" id="KW-0808">Transferase</keyword>
<dbReference type="AlphaFoldDB" id="A0A1Z5KVF0"/>
<feature type="region of interest" description="Disordered" evidence="12">
    <location>
        <begin position="46"/>
        <end position="69"/>
    </location>
</feature>
<evidence type="ECO:0000256" key="12">
    <source>
        <dbReference type="SAM" id="MobiDB-lite"/>
    </source>
</evidence>
<evidence type="ECO:0000256" key="7">
    <source>
        <dbReference type="ARBA" id="ARBA00022679"/>
    </source>
</evidence>
<dbReference type="CDD" id="cd16657">
    <property type="entry name" value="RING-Ubox_UBE4A"/>
    <property type="match status" value="1"/>
</dbReference>
<dbReference type="SUPFAM" id="SSF57850">
    <property type="entry name" value="RING/U-box"/>
    <property type="match status" value="1"/>
</dbReference>
<protein>
    <recommendedName>
        <fullName evidence="11">Ubiquitin conjugation factor E4 A</fullName>
        <ecNumber evidence="5">2.3.2.27</ecNumber>
    </recommendedName>
</protein>
<sequence>MSDADITGNPFAALFPSMVDVQAFVQGSSDAQMDYTLAVTEKDLASSRVEQSSSSPVINPSQPTVTCPPKQPQLTNLLQEIFRVTLEEPSEKTTGEKRTSTCVLLTAFKDTNTCFDVTTLNEVIFERLVMDEPQNHLVRPGSLQQNSKEEEIASERRVVFYLYQCFHRLGKHKSDLESEHFAFIEKAIISQASTCLCHCEIYPGKKIQEQVYKLLLEYYSETEHRSSVDRFLKGCTECIKERFDSEDEEVSVLEVLSHSFNLLRNRFSIISIANRELFMLLDILKFFTTSVPMAAALLDFSLPTGQVNFRSFQESLLGSPLCVSCLPRRENDPYEFFERPSQISAQDHAITEGNLWLPLKGLSSEIYDIFYSLLRLSPEIKNKTLTWLGRCLEAGADRSKLWNNEMSEMFMSVRSGDGFALNLGAMLLKLSKPFSEPYSQKLLKVLPTYCAYDAESEEEERSLFKHIKGLSKETCLVPRPEGMADTKREAFNFPTECFFATHRALTLGFRVVNERLARLSHDLNGIRRVFEDARANGGESSDVVMHLQENMEKGMTRFLSLKAALLEPDTLEQMLRFHIASATWLCHVATAEKLDKFQTLSLPFSEHGNERLAFVPEFMVENICDCIIFVRRFSEKSLELLGENLEHLMSLILVFMGSPQRMNNPHLRARLAEMLEALMVSRESTLLSDVHREKFFHSHPCVGELVPTLLHVFVSIEMTGQSVTFEQKFHYRRPMYIVLDRLWKLPDHHKKMKRLAKEAEANIECATPPLFLRFINLLINDAIFLLDEALSYMSRLRELQLQRESGAGGASATQAQGNVQYLGMLARFHNVMGTETISTLAWLTSGITSIFCHPTMVDRIAPMLNYFLVHLVGPEKKKLKVKDLNEYEFKPQGLVQNICKIYDHLGSPNTATAHTFCAAVSRDGRSYSPDLFPQAQNVLLRIGQTSLSLAIGELAVKIQKIAADQKQVEEAFGDAPEEFLDPIMSTVMDDPVTLPSSGMIVDRSTIARHLLSDQTDPFNRSPLTMEMVIPNQELKKRITEWRMKGGH</sequence>
<name>A0A1Z5KVF0_ORNMO</name>
<evidence type="ECO:0000256" key="2">
    <source>
        <dbReference type="ARBA" id="ARBA00004496"/>
    </source>
</evidence>
<comment type="catalytic activity">
    <reaction evidence="1">
        <text>S-ubiquitinyl-[E2 ubiquitin-conjugating enzyme]-L-cysteine + [acceptor protein]-L-lysine = [E2 ubiquitin-conjugating enzyme]-L-cysteine + N(6)-ubiquitinyl-[acceptor protein]-L-lysine.</text>
        <dbReference type="EC" id="2.3.2.27"/>
    </reaction>
</comment>
<dbReference type="InterPro" id="IPR045132">
    <property type="entry name" value="UBE4"/>
</dbReference>
<dbReference type="GO" id="GO:0000151">
    <property type="term" value="C:ubiquitin ligase complex"/>
    <property type="evidence" value="ECO:0007669"/>
    <property type="project" value="InterPro"/>
</dbReference>
<dbReference type="FunFam" id="3.30.40.10:FF:000055">
    <property type="entry name" value="Ubiquitin conjugation factor e4 a"/>
    <property type="match status" value="1"/>
</dbReference>
<dbReference type="GO" id="GO:0005737">
    <property type="term" value="C:cytoplasm"/>
    <property type="evidence" value="ECO:0007669"/>
    <property type="project" value="UniProtKB-SubCell"/>
</dbReference>
<evidence type="ECO:0000256" key="3">
    <source>
        <dbReference type="ARBA" id="ARBA00004906"/>
    </source>
</evidence>
<dbReference type="GO" id="GO:0034450">
    <property type="term" value="F:ubiquitin-ubiquitin ligase activity"/>
    <property type="evidence" value="ECO:0007669"/>
    <property type="project" value="InterPro"/>
</dbReference>
<feature type="compositionally biased region" description="Low complexity" evidence="12">
    <location>
        <begin position="46"/>
        <end position="55"/>
    </location>
</feature>
<evidence type="ECO:0000256" key="11">
    <source>
        <dbReference type="ARBA" id="ARBA00040077"/>
    </source>
</evidence>
<evidence type="ECO:0000256" key="9">
    <source>
        <dbReference type="ARBA" id="ARBA00022990"/>
    </source>
</evidence>
<dbReference type="PANTHER" id="PTHR13931">
    <property type="entry name" value="UBIQUITINATION FACTOR E4"/>
    <property type="match status" value="1"/>
</dbReference>
<dbReference type="Pfam" id="PF10408">
    <property type="entry name" value="Ufd2P_core"/>
    <property type="match status" value="1"/>
</dbReference>
<dbReference type="GO" id="GO:0000209">
    <property type="term" value="P:protein polyubiquitination"/>
    <property type="evidence" value="ECO:0007669"/>
    <property type="project" value="TreeGrafter"/>
</dbReference>
<evidence type="ECO:0000256" key="6">
    <source>
        <dbReference type="ARBA" id="ARBA00022490"/>
    </source>
</evidence>
<evidence type="ECO:0000256" key="5">
    <source>
        <dbReference type="ARBA" id="ARBA00012483"/>
    </source>
</evidence>
<dbReference type="GO" id="GO:0036503">
    <property type="term" value="P:ERAD pathway"/>
    <property type="evidence" value="ECO:0007669"/>
    <property type="project" value="InterPro"/>
</dbReference>
<dbReference type="EMBL" id="GFJQ02007903">
    <property type="protein sequence ID" value="JAV99066.1"/>
    <property type="molecule type" value="Transcribed_RNA"/>
</dbReference>
<organism evidence="14">
    <name type="scientific">Ornithodoros moubata</name>
    <name type="common">Soft tick</name>
    <name type="synonym">Argasid tick</name>
    <dbReference type="NCBI Taxonomy" id="6938"/>
    <lineage>
        <taxon>Eukaryota</taxon>
        <taxon>Metazoa</taxon>
        <taxon>Ecdysozoa</taxon>
        <taxon>Arthropoda</taxon>
        <taxon>Chelicerata</taxon>
        <taxon>Arachnida</taxon>
        <taxon>Acari</taxon>
        <taxon>Parasitiformes</taxon>
        <taxon>Ixodida</taxon>
        <taxon>Ixodoidea</taxon>
        <taxon>Argasidae</taxon>
        <taxon>Ornithodorinae</taxon>
        <taxon>Ornithodoros</taxon>
    </lineage>
</organism>
<dbReference type="GO" id="GO:0006511">
    <property type="term" value="P:ubiquitin-dependent protein catabolic process"/>
    <property type="evidence" value="ECO:0007669"/>
    <property type="project" value="InterPro"/>
</dbReference>
<dbReference type="InterPro" id="IPR003613">
    <property type="entry name" value="Ubox_domain"/>
</dbReference>
<proteinExistence type="inferred from homology"/>
<evidence type="ECO:0000256" key="4">
    <source>
        <dbReference type="ARBA" id="ARBA00007434"/>
    </source>
</evidence>
<keyword evidence="6" id="KW-0963">Cytoplasm</keyword>